<sequence length="308" mass="34481">MEITTPAIEPTDDAEVELMADAQPVVEHQADDVVAPVAAPAQSQTIAEQWADDYDEGAELFCASFDADDFDPEYGVADFGDGTTLAVRRCLRKPPPGWIRQHAHLSDLERTFALIEKHCVPRALEILDSLAEKPWNDFVEAWGRDGGLIEGKIQQVCAAVRQVEDAIRRDLLLAGRGFDDGTLDWDDLYAFIFAAPPGTAIFHAFERGWTTTDYLLAHVIDGVRINNWQATEDAHHKPPRNVPDPFPRPADENPEQQARKQQDAEASKYVSVGNGVNATKTTVAKFLQMRAEREKRWRAKHQRRGKES</sequence>
<reference evidence="3" key="1">
    <citation type="submission" date="2018-06" db="EMBL/GenBank/DDBJ databases">
        <authorList>
            <person name="Zhirakovskaya E."/>
        </authorList>
    </citation>
    <scope>NUCLEOTIDE SEQUENCE [LARGE SCALE GENOMIC DNA]</scope>
</reference>
<feature type="region of interest" description="Disordered" evidence="1">
    <location>
        <begin position="231"/>
        <end position="274"/>
    </location>
</feature>
<dbReference type="GeneID" id="60321579"/>
<gene>
    <name evidence="2" type="primary">18</name>
    <name evidence="2" type="ORF">SEA_AMINAY_18</name>
</gene>
<proteinExistence type="predicted"/>
<evidence type="ECO:0000256" key="1">
    <source>
        <dbReference type="SAM" id="MobiDB-lite"/>
    </source>
</evidence>
<evidence type="ECO:0000313" key="2">
    <source>
        <dbReference type="EMBL" id="AXH46856.1"/>
    </source>
</evidence>
<dbReference type="Proteomes" id="UP000259472">
    <property type="component" value="Segment"/>
</dbReference>
<feature type="compositionally biased region" description="Basic and acidic residues" evidence="1">
    <location>
        <begin position="257"/>
        <end position="266"/>
    </location>
</feature>
<protein>
    <submittedName>
        <fullName evidence="2">Tail assembly chaperone</fullName>
    </submittedName>
</protein>
<dbReference type="KEGG" id="vg:60321579"/>
<organism evidence="2 3">
    <name type="scientific">Mycobacterium phage Aminay</name>
    <dbReference type="NCBI Taxonomy" id="2250291"/>
    <lineage>
        <taxon>Viruses</taxon>
        <taxon>Duplodnaviria</taxon>
        <taxon>Heunggongvirae</taxon>
        <taxon>Uroviricota</taxon>
        <taxon>Caudoviricetes</taxon>
        <taxon>Weiservirinae</taxon>
        <taxon>Aminayvirus</taxon>
        <taxon>Aminayvirus aminay</taxon>
    </lineage>
</organism>
<accession>A0A345KV04</accession>
<keyword evidence="3" id="KW-1185">Reference proteome</keyword>
<name>A0A345KV04_9CAUD</name>
<evidence type="ECO:0000313" key="3">
    <source>
        <dbReference type="Proteomes" id="UP000259472"/>
    </source>
</evidence>
<dbReference type="RefSeq" id="YP_009950167.1">
    <property type="nucleotide sequence ID" value="NC_051588.1"/>
</dbReference>
<dbReference type="EMBL" id="MH509442">
    <property type="protein sequence ID" value="AXH46856.1"/>
    <property type="molecule type" value="Genomic_DNA"/>
</dbReference>